<organism evidence="9 10">
    <name type="scientific">Tenggerimyces flavus</name>
    <dbReference type="NCBI Taxonomy" id="1708749"/>
    <lineage>
        <taxon>Bacteria</taxon>
        <taxon>Bacillati</taxon>
        <taxon>Actinomycetota</taxon>
        <taxon>Actinomycetes</taxon>
        <taxon>Propionibacteriales</taxon>
        <taxon>Nocardioidaceae</taxon>
        <taxon>Tenggerimyces</taxon>
    </lineage>
</organism>
<evidence type="ECO:0000256" key="5">
    <source>
        <dbReference type="ARBA" id="ARBA00022989"/>
    </source>
</evidence>
<evidence type="ECO:0000256" key="4">
    <source>
        <dbReference type="ARBA" id="ARBA00022692"/>
    </source>
</evidence>
<dbReference type="RefSeq" id="WP_239554053.1">
    <property type="nucleotide sequence ID" value="NZ_JAFBCM010000001.1"/>
</dbReference>
<feature type="transmembrane region" description="Helical" evidence="7">
    <location>
        <begin position="248"/>
        <end position="271"/>
    </location>
</feature>
<dbReference type="EMBL" id="JBHRZH010000004">
    <property type="protein sequence ID" value="MFC3759813.1"/>
    <property type="molecule type" value="Genomic_DNA"/>
</dbReference>
<keyword evidence="6 7" id="KW-0472">Membrane</keyword>
<comment type="subcellular location">
    <subcellularLocation>
        <location evidence="1 7">Cell membrane</location>
        <topology evidence="1 7">Multi-pass membrane protein</topology>
    </subcellularLocation>
</comment>
<evidence type="ECO:0000256" key="7">
    <source>
        <dbReference type="RuleBase" id="RU363032"/>
    </source>
</evidence>
<dbReference type="SUPFAM" id="SSF161098">
    <property type="entry name" value="MetI-like"/>
    <property type="match status" value="1"/>
</dbReference>
<sequence length="280" mass="31766">MSAGEARARLIWDRIAVRIFLIVMSLVFLLPLYWMLITSVKSNEELGITPSTIWPQQWHWENYTAAFDAFPFATFFGNSLIITVLSVLGSVLSCLIAAYGFACIEWRGREKVFYLVLATLFIPFPIAIIPSFDLFAWLGWINTFLPLIVPNFLGSAFFIFLLRQFLLQIPKDHLDAARVDGASEWQILWRIVLPMSLPAVAAVAIFTAIGSWNDFIGPLLYLQDESRQTLAIGIQAFRTSHDIQFNQLMAASLMILLPLVILFFAAQRYFIRGITLGSFK</sequence>
<keyword evidence="2 7" id="KW-0813">Transport</keyword>
<name>A0ABV7Y531_9ACTN</name>
<feature type="transmembrane region" description="Helical" evidence="7">
    <location>
        <begin position="187"/>
        <end position="212"/>
    </location>
</feature>
<dbReference type="PROSITE" id="PS50928">
    <property type="entry name" value="ABC_TM1"/>
    <property type="match status" value="1"/>
</dbReference>
<feature type="transmembrane region" description="Helical" evidence="7">
    <location>
        <begin position="80"/>
        <end position="101"/>
    </location>
</feature>
<evidence type="ECO:0000259" key="8">
    <source>
        <dbReference type="PROSITE" id="PS50928"/>
    </source>
</evidence>
<protein>
    <submittedName>
        <fullName evidence="9">Carbohydrate ABC transporter permease</fullName>
    </submittedName>
</protein>
<gene>
    <name evidence="9" type="ORF">ACFOUW_03120</name>
</gene>
<dbReference type="Pfam" id="PF00528">
    <property type="entry name" value="BPD_transp_1"/>
    <property type="match status" value="1"/>
</dbReference>
<keyword evidence="10" id="KW-1185">Reference proteome</keyword>
<evidence type="ECO:0000256" key="1">
    <source>
        <dbReference type="ARBA" id="ARBA00004651"/>
    </source>
</evidence>
<feature type="transmembrane region" description="Helical" evidence="7">
    <location>
        <begin position="15"/>
        <end position="36"/>
    </location>
</feature>
<keyword evidence="3" id="KW-1003">Cell membrane</keyword>
<keyword evidence="5 7" id="KW-1133">Transmembrane helix</keyword>
<dbReference type="Proteomes" id="UP001595699">
    <property type="component" value="Unassembled WGS sequence"/>
</dbReference>
<proteinExistence type="inferred from homology"/>
<feature type="transmembrane region" description="Helical" evidence="7">
    <location>
        <begin position="144"/>
        <end position="166"/>
    </location>
</feature>
<comment type="caution">
    <text evidence="9">The sequence shown here is derived from an EMBL/GenBank/DDBJ whole genome shotgun (WGS) entry which is preliminary data.</text>
</comment>
<feature type="transmembrane region" description="Helical" evidence="7">
    <location>
        <begin position="113"/>
        <end position="138"/>
    </location>
</feature>
<evidence type="ECO:0000256" key="3">
    <source>
        <dbReference type="ARBA" id="ARBA00022475"/>
    </source>
</evidence>
<dbReference type="InterPro" id="IPR035906">
    <property type="entry name" value="MetI-like_sf"/>
</dbReference>
<evidence type="ECO:0000313" key="10">
    <source>
        <dbReference type="Proteomes" id="UP001595699"/>
    </source>
</evidence>
<accession>A0ABV7Y531</accession>
<evidence type="ECO:0000313" key="9">
    <source>
        <dbReference type="EMBL" id="MFC3759813.1"/>
    </source>
</evidence>
<feature type="domain" description="ABC transmembrane type-1" evidence="8">
    <location>
        <begin position="76"/>
        <end position="266"/>
    </location>
</feature>
<reference evidence="10" key="1">
    <citation type="journal article" date="2019" name="Int. J. Syst. Evol. Microbiol.">
        <title>The Global Catalogue of Microorganisms (GCM) 10K type strain sequencing project: providing services to taxonomists for standard genome sequencing and annotation.</title>
        <authorList>
            <consortium name="The Broad Institute Genomics Platform"/>
            <consortium name="The Broad Institute Genome Sequencing Center for Infectious Disease"/>
            <person name="Wu L."/>
            <person name="Ma J."/>
        </authorList>
    </citation>
    <scope>NUCLEOTIDE SEQUENCE [LARGE SCALE GENOMIC DNA]</scope>
    <source>
        <strain evidence="10">CGMCC 4.7241</strain>
    </source>
</reference>
<evidence type="ECO:0000256" key="2">
    <source>
        <dbReference type="ARBA" id="ARBA00022448"/>
    </source>
</evidence>
<comment type="similarity">
    <text evidence="7">Belongs to the binding-protein-dependent transport system permease family.</text>
</comment>
<dbReference type="Gene3D" id="1.10.3720.10">
    <property type="entry name" value="MetI-like"/>
    <property type="match status" value="1"/>
</dbReference>
<keyword evidence="4 7" id="KW-0812">Transmembrane</keyword>
<dbReference type="InterPro" id="IPR000515">
    <property type="entry name" value="MetI-like"/>
</dbReference>
<dbReference type="PANTHER" id="PTHR43744:SF12">
    <property type="entry name" value="ABC TRANSPORTER PERMEASE PROTEIN MG189-RELATED"/>
    <property type="match status" value="1"/>
</dbReference>
<dbReference type="PANTHER" id="PTHR43744">
    <property type="entry name" value="ABC TRANSPORTER PERMEASE PROTEIN MG189-RELATED-RELATED"/>
    <property type="match status" value="1"/>
</dbReference>
<evidence type="ECO:0000256" key="6">
    <source>
        <dbReference type="ARBA" id="ARBA00023136"/>
    </source>
</evidence>
<dbReference type="CDD" id="cd06261">
    <property type="entry name" value="TM_PBP2"/>
    <property type="match status" value="1"/>
</dbReference>